<proteinExistence type="predicted"/>
<name>A0ABW5MWQ5_9FLAO</name>
<comment type="caution">
    <text evidence="1">The sequence shown here is derived from an EMBL/GenBank/DDBJ whole genome shotgun (WGS) entry which is preliminary data.</text>
</comment>
<sequence>MDNHKPYNENLGHPHDFLVEYQILTESENGRKTLPYQGIRWDFWYEHKEHEENHLFMIWPEFIDESGNVIKQKDKPVPRVGKAKMWIVNDKMRKYHQGKIKIGMKCYGREGARTVVNYEVIEIVGLMTNPASE</sequence>
<protein>
    <submittedName>
        <fullName evidence="1">Uncharacterized protein</fullName>
    </submittedName>
</protein>
<dbReference type="RefSeq" id="WP_377767104.1">
    <property type="nucleotide sequence ID" value="NZ_JBHULB010000015.1"/>
</dbReference>
<dbReference type="EMBL" id="JBHULB010000015">
    <property type="protein sequence ID" value="MFD2587567.1"/>
    <property type="molecule type" value="Genomic_DNA"/>
</dbReference>
<dbReference type="Proteomes" id="UP001597526">
    <property type="component" value="Unassembled WGS sequence"/>
</dbReference>
<reference evidence="2" key="1">
    <citation type="journal article" date="2019" name="Int. J. Syst. Evol. Microbiol.">
        <title>The Global Catalogue of Microorganisms (GCM) 10K type strain sequencing project: providing services to taxonomists for standard genome sequencing and annotation.</title>
        <authorList>
            <consortium name="The Broad Institute Genomics Platform"/>
            <consortium name="The Broad Institute Genome Sequencing Center for Infectious Disease"/>
            <person name="Wu L."/>
            <person name="Ma J."/>
        </authorList>
    </citation>
    <scope>NUCLEOTIDE SEQUENCE [LARGE SCALE GENOMIC DNA]</scope>
    <source>
        <strain evidence="2">KCTC 52368</strain>
    </source>
</reference>
<gene>
    <name evidence="1" type="ORF">ACFSQJ_11540</name>
</gene>
<keyword evidence="2" id="KW-1185">Reference proteome</keyword>
<evidence type="ECO:0000313" key="1">
    <source>
        <dbReference type="EMBL" id="MFD2587567.1"/>
    </source>
</evidence>
<evidence type="ECO:0000313" key="2">
    <source>
        <dbReference type="Proteomes" id="UP001597526"/>
    </source>
</evidence>
<organism evidence="1 2">
    <name type="scientific">Croceitalea marina</name>
    <dbReference type="NCBI Taxonomy" id="1775166"/>
    <lineage>
        <taxon>Bacteria</taxon>
        <taxon>Pseudomonadati</taxon>
        <taxon>Bacteroidota</taxon>
        <taxon>Flavobacteriia</taxon>
        <taxon>Flavobacteriales</taxon>
        <taxon>Flavobacteriaceae</taxon>
        <taxon>Croceitalea</taxon>
    </lineage>
</organism>
<accession>A0ABW5MWQ5</accession>